<accession>A0A0A8VKQ7</accession>
<gene>
    <name evidence="1" type="ORF">CSF007_14180</name>
</gene>
<organism evidence="1">
    <name type="scientific">Yersinia ruckeri</name>
    <dbReference type="NCBI Taxonomy" id="29486"/>
    <lineage>
        <taxon>Bacteria</taxon>
        <taxon>Pseudomonadati</taxon>
        <taxon>Pseudomonadota</taxon>
        <taxon>Gammaproteobacteria</taxon>
        <taxon>Enterobacterales</taxon>
        <taxon>Yersiniaceae</taxon>
        <taxon>Yersinia</taxon>
    </lineage>
</organism>
<evidence type="ECO:0000313" key="1">
    <source>
        <dbReference type="EMBL" id="CEK28564.1"/>
    </source>
</evidence>
<dbReference type="AlphaFoldDB" id="A0A0A8VKQ7"/>
<dbReference type="EMBL" id="LN681231">
    <property type="protein sequence ID" value="CEK28564.1"/>
    <property type="molecule type" value="Genomic_DNA"/>
</dbReference>
<proteinExistence type="predicted"/>
<reference evidence="1" key="1">
    <citation type="journal article" date="2015" name="Genome Announc.">
        <title>Complete Genome Sequence of Yersinia ruckeri Strain CSF007-82, Etiologic Agent of Red Mouth Disease in Salmonid Fish.</title>
        <authorList>
            <person name="Nelson M.C."/>
            <person name="LaPatra S.E."/>
            <person name="Welch T.J."/>
            <person name="Graf J."/>
        </authorList>
    </citation>
    <scope>NUCLEOTIDE SEQUENCE</scope>
    <source>
        <strain evidence="1">CSF007-82</strain>
    </source>
</reference>
<sequence>MSEMKLAPYDMFWPQIRGIIEKCQMADLVGKVVANIR</sequence>
<name>A0A0A8VKQ7_YERRU</name>
<protein>
    <submittedName>
        <fullName evidence="1">Uncharacterized protein</fullName>
    </submittedName>
</protein>